<dbReference type="GO" id="GO:0006865">
    <property type="term" value="P:amino acid transport"/>
    <property type="evidence" value="ECO:0007669"/>
    <property type="project" value="UniProtKB-KW"/>
</dbReference>
<feature type="transmembrane region" description="Helical" evidence="9">
    <location>
        <begin position="20"/>
        <end position="43"/>
    </location>
</feature>
<dbReference type="CDD" id="cd06261">
    <property type="entry name" value="TM_PBP2"/>
    <property type="match status" value="1"/>
</dbReference>
<dbReference type="InterPro" id="IPR000515">
    <property type="entry name" value="MetI-like"/>
</dbReference>
<dbReference type="EMBL" id="JAJEPU010000042">
    <property type="protein sequence ID" value="MCC2165589.1"/>
    <property type="molecule type" value="Genomic_DNA"/>
</dbReference>
<dbReference type="GO" id="GO:0043190">
    <property type="term" value="C:ATP-binding cassette (ABC) transporter complex"/>
    <property type="evidence" value="ECO:0007669"/>
    <property type="project" value="InterPro"/>
</dbReference>
<dbReference type="PANTHER" id="PTHR30614">
    <property type="entry name" value="MEMBRANE COMPONENT OF AMINO ACID ABC TRANSPORTER"/>
    <property type="match status" value="1"/>
</dbReference>
<dbReference type="PROSITE" id="PS50928">
    <property type="entry name" value="ABC_TM1"/>
    <property type="match status" value="1"/>
</dbReference>
<evidence type="ECO:0000256" key="6">
    <source>
        <dbReference type="ARBA" id="ARBA00022970"/>
    </source>
</evidence>
<dbReference type="PANTHER" id="PTHR30614:SF20">
    <property type="entry name" value="GLUTAMINE TRANSPORT SYSTEM PERMEASE PROTEIN GLNP"/>
    <property type="match status" value="1"/>
</dbReference>
<reference evidence="11" key="1">
    <citation type="submission" date="2021-10" db="EMBL/GenBank/DDBJ databases">
        <title>Anaerobic single-cell dispensing facilitates the cultivation of human gut bacteria.</title>
        <authorList>
            <person name="Afrizal A."/>
        </authorList>
    </citation>
    <scope>NUCLEOTIDE SEQUENCE</scope>
    <source>
        <strain evidence="11">CLA-AA-H274</strain>
    </source>
</reference>
<dbReference type="RefSeq" id="WP_308451857.1">
    <property type="nucleotide sequence ID" value="NZ_JAJEPU010000042.1"/>
</dbReference>
<evidence type="ECO:0000259" key="10">
    <source>
        <dbReference type="PROSITE" id="PS50928"/>
    </source>
</evidence>
<accession>A0AAE3DKR4</accession>
<evidence type="ECO:0000256" key="1">
    <source>
        <dbReference type="ARBA" id="ARBA00004651"/>
    </source>
</evidence>
<sequence length="222" mass="24864">MKLDFSSVWQYWPFLYHGALTTLKITAISAVLGFVLGVLLSLIKISKCRPLNWFGTFYTSIFRGTPLLVQLCIVHFGLPQLTGMTLTTMQSGVLTFSLNSAAYISEIFRGGINGVDKGQYEAAMSLGVGYRDMMKDIILPQAVKHILPSLVNEAISLLKESSILSYIGAMELLRAADQITVLTFRFFEPYLVIAVIYYILVMILSMVASRLERWVNRSDRVS</sequence>
<evidence type="ECO:0000256" key="2">
    <source>
        <dbReference type="ARBA" id="ARBA00010072"/>
    </source>
</evidence>
<protein>
    <submittedName>
        <fullName evidence="11">Amino acid ABC transporter permease</fullName>
    </submittedName>
</protein>
<proteinExistence type="inferred from homology"/>
<keyword evidence="4" id="KW-1003">Cell membrane</keyword>
<dbReference type="FunFam" id="1.10.3720.10:FF:000033">
    <property type="entry name" value="Polar amino acid ABC transporter permease"/>
    <property type="match status" value="1"/>
</dbReference>
<dbReference type="GO" id="GO:0022857">
    <property type="term" value="F:transmembrane transporter activity"/>
    <property type="evidence" value="ECO:0007669"/>
    <property type="project" value="InterPro"/>
</dbReference>
<keyword evidence="6" id="KW-0029">Amino-acid transport</keyword>
<keyword evidence="3 9" id="KW-0813">Transport</keyword>
<keyword evidence="5 9" id="KW-0812">Transmembrane</keyword>
<evidence type="ECO:0000256" key="7">
    <source>
        <dbReference type="ARBA" id="ARBA00022989"/>
    </source>
</evidence>
<dbReference type="InterPro" id="IPR043429">
    <property type="entry name" value="ArtM/GltK/GlnP/TcyL/YhdX-like"/>
</dbReference>
<dbReference type="AlphaFoldDB" id="A0AAE3DKR4"/>
<dbReference type="SUPFAM" id="SSF161098">
    <property type="entry name" value="MetI-like"/>
    <property type="match status" value="1"/>
</dbReference>
<dbReference type="Proteomes" id="UP001198962">
    <property type="component" value="Unassembled WGS sequence"/>
</dbReference>
<evidence type="ECO:0000256" key="3">
    <source>
        <dbReference type="ARBA" id="ARBA00022448"/>
    </source>
</evidence>
<keyword evidence="12" id="KW-1185">Reference proteome</keyword>
<dbReference type="Gene3D" id="1.10.3720.10">
    <property type="entry name" value="MetI-like"/>
    <property type="match status" value="1"/>
</dbReference>
<feature type="transmembrane region" description="Helical" evidence="9">
    <location>
        <begin position="190"/>
        <end position="208"/>
    </location>
</feature>
<evidence type="ECO:0000256" key="5">
    <source>
        <dbReference type="ARBA" id="ARBA00022692"/>
    </source>
</evidence>
<evidence type="ECO:0000256" key="9">
    <source>
        <dbReference type="RuleBase" id="RU363032"/>
    </source>
</evidence>
<gene>
    <name evidence="11" type="ORF">LKD32_12025</name>
</gene>
<dbReference type="InterPro" id="IPR010065">
    <property type="entry name" value="AA_ABC_transptr_permease_3TM"/>
</dbReference>
<comment type="caution">
    <text evidence="11">The sequence shown here is derived from an EMBL/GenBank/DDBJ whole genome shotgun (WGS) entry which is preliminary data.</text>
</comment>
<evidence type="ECO:0000313" key="11">
    <source>
        <dbReference type="EMBL" id="MCC2165589.1"/>
    </source>
</evidence>
<evidence type="ECO:0000256" key="4">
    <source>
        <dbReference type="ARBA" id="ARBA00022475"/>
    </source>
</evidence>
<dbReference type="InterPro" id="IPR035906">
    <property type="entry name" value="MetI-like_sf"/>
</dbReference>
<name>A0AAE3DKR4_9FIRM</name>
<evidence type="ECO:0000313" key="12">
    <source>
        <dbReference type="Proteomes" id="UP001198962"/>
    </source>
</evidence>
<feature type="domain" description="ABC transmembrane type-1" evidence="10">
    <location>
        <begin position="19"/>
        <end position="208"/>
    </location>
</feature>
<dbReference type="NCBIfam" id="TIGR01726">
    <property type="entry name" value="HEQRo_perm_3TM"/>
    <property type="match status" value="1"/>
</dbReference>
<dbReference type="Pfam" id="PF00528">
    <property type="entry name" value="BPD_transp_1"/>
    <property type="match status" value="1"/>
</dbReference>
<keyword evidence="8 9" id="KW-0472">Membrane</keyword>
<comment type="subcellular location">
    <subcellularLocation>
        <location evidence="1 9">Cell membrane</location>
        <topology evidence="1 9">Multi-pass membrane protein</topology>
    </subcellularLocation>
</comment>
<organism evidence="11 12">
    <name type="scientific">Brotaphodocola catenula</name>
    <dbReference type="NCBI Taxonomy" id="2885361"/>
    <lineage>
        <taxon>Bacteria</taxon>
        <taxon>Bacillati</taxon>
        <taxon>Bacillota</taxon>
        <taxon>Clostridia</taxon>
        <taxon>Lachnospirales</taxon>
        <taxon>Lachnospiraceae</taxon>
        <taxon>Brotaphodocola</taxon>
    </lineage>
</organism>
<keyword evidence="7 9" id="KW-1133">Transmembrane helix</keyword>
<evidence type="ECO:0000256" key="8">
    <source>
        <dbReference type="ARBA" id="ARBA00023136"/>
    </source>
</evidence>
<comment type="similarity">
    <text evidence="2">Belongs to the binding-protein-dependent transport system permease family. HisMQ subfamily.</text>
</comment>